<dbReference type="PANTHER" id="PTHR12771">
    <property type="entry name" value="ENGULFMENT AND CELL MOTILITY"/>
    <property type="match status" value="1"/>
</dbReference>
<evidence type="ECO:0000259" key="1">
    <source>
        <dbReference type="PROSITE" id="PS51335"/>
    </source>
</evidence>
<dbReference type="OrthoDB" id="266227at2759"/>
<dbReference type="PROSITE" id="PS51335">
    <property type="entry name" value="ELMO"/>
    <property type="match status" value="1"/>
</dbReference>
<dbReference type="InterPro" id="IPR050868">
    <property type="entry name" value="ELMO_domain-containing"/>
</dbReference>
<dbReference type="PANTHER" id="PTHR12771:SF2">
    <property type="entry name" value="ELMO DOMAIN-CONTAINING PROTEIN 3"/>
    <property type="match status" value="1"/>
</dbReference>
<sequence length="165" mass="19201">MYFTLAKVPFDLNDGFHKRILLRIYSILKGQDQLVFSFEDADWESLGFQNRDNVASDFRSAGILGLVNLLYFIDRKCTSYSDIRSMYQLSLDQNQNYPFILACFNITSTVLSLLRDNVSYPIMNESTIVAFNTVLEEIKRQARSERKGFTECYCPRMRRSANDLI</sequence>
<dbReference type="Proteomes" id="UP000785679">
    <property type="component" value="Unassembled WGS sequence"/>
</dbReference>
<gene>
    <name evidence="2" type="ORF">FGO68_gene304</name>
</gene>
<evidence type="ECO:0000313" key="2">
    <source>
        <dbReference type="EMBL" id="TNV76499.1"/>
    </source>
</evidence>
<feature type="domain" description="ELMO" evidence="1">
    <location>
        <begin position="16"/>
        <end position="165"/>
    </location>
</feature>
<accession>A0A8J8NKN4</accession>
<comment type="caution">
    <text evidence="2">The sequence shown here is derived from an EMBL/GenBank/DDBJ whole genome shotgun (WGS) entry which is preliminary data.</text>
</comment>
<dbReference type="InterPro" id="IPR006816">
    <property type="entry name" value="ELMO_dom"/>
</dbReference>
<keyword evidence="3" id="KW-1185">Reference proteome</keyword>
<reference evidence="2" key="1">
    <citation type="submission" date="2019-06" db="EMBL/GenBank/DDBJ databases">
        <authorList>
            <person name="Zheng W."/>
        </authorList>
    </citation>
    <scope>NUCLEOTIDE SEQUENCE</scope>
    <source>
        <strain evidence="2">QDHG01</strain>
    </source>
</reference>
<organism evidence="2 3">
    <name type="scientific">Halteria grandinella</name>
    <dbReference type="NCBI Taxonomy" id="5974"/>
    <lineage>
        <taxon>Eukaryota</taxon>
        <taxon>Sar</taxon>
        <taxon>Alveolata</taxon>
        <taxon>Ciliophora</taxon>
        <taxon>Intramacronucleata</taxon>
        <taxon>Spirotrichea</taxon>
        <taxon>Stichotrichia</taxon>
        <taxon>Sporadotrichida</taxon>
        <taxon>Halteriidae</taxon>
        <taxon>Halteria</taxon>
    </lineage>
</organism>
<dbReference type="EMBL" id="RRYP01013459">
    <property type="protein sequence ID" value="TNV76499.1"/>
    <property type="molecule type" value="Genomic_DNA"/>
</dbReference>
<dbReference type="Pfam" id="PF04727">
    <property type="entry name" value="ELMO_CED12"/>
    <property type="match status" value="1"/>
</dbReference>
<dbReference type="AlphaFoldDB" id="A0A8J8NKN4"/>
<name>A0A8J8NKN4_HALGN</name>
<proteinExistence type="predicted"/>
<evidence type="ECO:0000313" key="3">
    <source>
        <dbReference type="Proteomes" id="UP000785679"/>
    </source>
</evidence>
<protein>
    <recommendedName>
        <fullName evidence="1">ELMO domain-containing protein</fullName>
    </recommendedName>
</protein>